<comment type="caution">
    <text evidence="1">The sequence shown here is derived from an EMBL/GenBank/DDBJ whole genome shotgun (WGS) entry which is preliminary data.</text>
</comment>
<dbReference type="AlphaFoldDB" id="A0A9W7BSU4"/>
<evidence type="ECO:0000313" key="1">
    <source>
        <dbReference type="EMBL" id="GMH95826.1"/>
    </source>
</evidence>
<evidence type="ECO:0008006" key="3">
    <source>
        <dbReference type="Google" id="ProtNLM"/>
    </source>
</evidence>
<dbReference type="EMBL" id="BRXX01000174">
    <property type="protein sequence ID" value="GMH95826.1"/>
    <property type="molecule type" value="Genomic_DNA"/>
</dbReference>
<evidence type="ECO:0000313" key="2">
    <source>
        <dbReference type="Proteomes" id="UP001165160"/>
    </source>
</evidence>
<accession>A0A9W7BSU4</accession>
<reference evidence="2" key="1">
    <citation type="journal article" date="2023" name="Commun. Biol.">
        <title>Genome analysis of Parmales, the sister group of diatoms, reveals the evolutionary specialization of diatoms from phago-mixotrophs to photoautotrophs.</title>
        <authorList>
            <person name="Ban H."/>
            <person name="Sato S."/>
            <person name="Yoshikawa S."/>
            <person name="Yamada K."/>
            <person name="Nakamura Y."/>
            <person name="Ichinomiya M."/>
            <person name="Sato N."/>
            <person name="Blanc-Mathieu R."/>
            <person name="Endo H."/>
            <person name="Kuwata A."/>
            <person name="Ogata H."/>
        </authorList>
    </citation>
    <scope>NUCLEOTIDE SEQUENCE [LARGE SCALE GENOMIC DNA]</scope>
    <source>
        <strain evidence="2">NIES 3699</strain>
    </source>
</reference>
<dbReference type="InterPro" id="IPR036653">
    <property type="entry name" value="CinA-like_C"/>
</dbReference>
<dbReference type="Proteomes" id="UP001165160">
    <property type="component" value="Unassembled WGS sequence"/>
</dbReference>
<protein>
    <recommendedName>
        <fullName evidence="3">CinA C-terminal domain-containing protein</fullName>
    </recommendedName>
</protein>
<organism evidence="1 2">
    <name type="scientific">Triparma verrucosa</name>
    <dbReference type="NCBI Taxonomy" id="1606542"/>
    <lineage>
        <taxon>Eukaryota</taxon>
        <taxon>Sar</taxon>
        <taxon>Stramenopiles</taxon>
        <taxon>Ochrophyta</taxon>
        <taxon>Bolidophyceae</taxon>
        <taxon>Parmales</taxon>
        <taxon>Triparmaceae</taxon>
        <taxon>Triparma</taxon>
    </lineage>
</organism>
<proteinExistence type="predicted"/>
<name>A0A9W7BSU4_9STRA</name>
<dbReference type="SUPFAM" id="SSF142433">
    <property type="entry name" value="CinA-like"/>
    <property type="match status" value="1"/>
</dbReference>
<keyword evidence="2" id="KW-1185">Reference proteome</keyword>
<dbReference type="Gene3D" id="3.90.950.20">
    <property type="entry name" value="CinA-like"/>
    <property type="match status" value="2"/>
</dbReference>
<sequence>MFRRTLSFRCKWPSPNLTSNVERIVQGLRSSKESVSVAETSSGGLISASLLSTKHSTPQFNGSGVRLPVGISTVSTERGRQAVSDYLSVHWGGEDDRKNEIKGLNWQMVYPTAKDAEEPILGTAVHALELAHAAKFNLKTAWGIGESGHTTLHPKSGIPAGTCFVAVAGPCANTTGVLRLDPVREEVGGGREKVIDHMVRFTEAAVDLMRHLMDKRKPTF</sequence>
<gene>
    <name evidence="1" type="ORF">TrVE_jg71</name>
</gene>